<organism evidence="3 4">
    <name type="scientific">Colletotrichum shisoi</name>
    <dbReference type="NCBI Taxonomy" id="2078593"/>
    <lineage>
        <taxon>Eukaryota</taxon>
        <taxon>Fungi</taxon>
        <taxon>Dikarya</taxon>
        <taxon>Ascomycota</taxon>
        <taxon>Pezizomycotina</taxon>
        <taxon>Sordariomycetes</taxon>
        <taxon>Hypocreomycetidae</taxon>
        <taxon>Glomerellales</taxon>
        <taxon>Glomerellaceae</taxon>
        <taxon>Colletotrichum</taxon>
        <taxon>Colletotrichum destructivum species complex</taxon>
    </lineage>
</organism>
<keyword evidence="1" id="KW-0472">Membrane</keyword>
<protein>
    <submittedName>
        <fullName evidence="3">Phosphoinositide phosphatase SAC1</fullName>
    </submittedName>
</protein>
<evidence type="ECO:0000313" key="3">
    <source>
        <dbReference type="EMBL" id="TQN74064.1"/>
    </source>
</evidence>
<keyword evidence="1" id="KW-0812">Transmembrane</keyword>
<feature type="transmembrane region" description="Helical" evidence="1">
    <location>
        <begin position="622"/>
        <end position="643"/>
    </location>
</feature>
<dbReference type="PANTHER" id="PTHR45662:SF2">
    <property type="entry name" value="PHOSPHATIDYLINOSITOL-3-PHOSPHATASE SAC1"/>
    <property type="match status" value="1"/>
</dbReference>
<evidence type="ECO:0000256" key="1">
    <source>
        <dbReference type="SAM" id="Phobius"/>
    </source>
</evidence>
<dbReference type="PROSITE" id="PS50275">
    <property type="entry name" value="SAC"/>
    <property type="match status" value="1"/>
</dbReference>
<name>A0A5Q4C6B3_9PEZI</name>
<gene>
    <name evidence="3" type="primary">SAC1</name>
    <name evidence="3" type="ORF">CSHISOI_01347</name>
</gene>
<dbReference type="GO" id="GO:0005783">
    <property type="term" value="C:endoplasmic reticulum"/>
    <property type="evidence" value="ECO:0007669"/>
    <property type="project" value="TreeGrafter"/>
</dbReference>
<dbReference type="PANTHER" id="PTHR45662">
    <property type="entry name" value="PHOSPHATIDYLINOSITIDE PHOSPHATASE SAC1"/>
    <property type="match status" value="1"/>
</dbReference>
<reference evidence="3 4" key="1">
    <citation type="journal article" date="2019" name="Sci. Rep.">
        <title>Colletotrichum shisoi sp. nov., an anthracnose pathogen of Perilla frutescens in Japan: molecular phylogenetic, morphological and genomic evidence.</title>
        <authorList>
            <person name="Gan P."/>
            <person name="Tsushima A."/>
            <person name="Hiroyama R."/>
            <person name="Narusaka M."/>
            <person name="Takano Y."/>
            <person name="Narusaka Y."/>
            <person name="Kawaradani M."/>
            <person name="Damm U."/>
            <person name="Shirasu K."/>
        </authorList>
    </citation>
    <scope>NUCLEOTIDE SEQUENCE [LARGE SCALE GENOMIC DNA]</scope>
    <source>
        <strain evidence="3 4">PG-2018a</strain>
    </source>
</reference>
<dbReference type="GO" id="GO:0046856">
    <property type="term" value="P:phosphatidylinositol dephosphorylation"/>
    <property type="evidence" value="ECO:0007669"/>
    <property type="project" value="TreeGrafter"/>
</dbReference>
<keyword evidence="1" id="KW-1133">Transmembrane helix</keyword>
<dbReference type="AlphaFoldDB" id="A0A5Q4C6B3"/>
<dbReference type="GO" id="GO:0043812">
    <property type="term" value="F:phosphatidylinositol-4-phosphate phosphatase activity"/>
    <property type="evidence" value="ECO:0007669"/>
    <property type="project" value="TreeGrafter"/>
</dbReference>
<keyword evidence="4" id="KW-1185">Reference proteome</keyword>
<dbReference type="EMBL" id="PUHP01000057">
    <property type="protein sequence ID" value="TQN74064.1"/>
    <property type="molecule type" value="Genomic_DNA"/>
</dbReference>
<comment type="caution">
    <text evidence="3">The sequence shown here is derived from an EMBL/GenBank/DDBJ whole genome shotgun (WGS) entry which is preliminary data.</text>
</comment>
<proteinExistence type="predicted"/>
<accession>A0A5Q4C6B3</accession>
<evidence type="ECO:0000313" key="4">
    <source>
        <dbReference type="Proteomes" id="UP000326340"/>
    </source>
</evidence>
<feature type="domain" description="SAC" evidence="2">
    <location>
        <begin position="152"/>
        <end position="552"/>
    </location>
</feature>
<feature type="transmembrane region" description="Helical" evidence="1">
    <location>
        <begin position="655"/>
        <end position="678"/>
    </location>
</feature>
<evidence type="ECO:0000259" key="2">
    <source>
        <dbReference type="PROSITE" id="PS50275"/>
    </source>
</evidence>
<dbReference type="Pfam" id="PF02383">
    <property type="entry name" value="Syja_N"/>
    <property type="match status" value="1"/>
</dbReference>
<dbReference type="Proteomes" id="UP000326340">
    <property type="component" value="Unassembled WGS sequence"/>
</dbReference>
<dbReference type="OrthoDB" id="405996at2759"/>
<sequence>MAPTLPYRDINVKVAPDSYVFTSPSSPDAPALVIDRPTGDLRLGDAGLGKRVSRVSSIAGILGIIQLRLGKEGTPSTTPFTSSFAFTLLPPAENYADLPTLLPDKYVIVITKAEPVGRLKGHTVYKVIATEILPMRERQIRDPDEDTFIGLLDTFMKNGPMYFSYSLDLTNSFQRQASADTSLPLWQRADDRFFFNRYIQSDLVDFRTRGARGHVGPQPAVDPFILPVIFGMLEIRPTTFKGTPVTITLISRRSRHRGGTRYFTRGLDDEGHAANYNETEQITIFNDSTSTMGGFAGSTDMQSGKYGANGKETQIMAYVQTRGSVPAYWAEINSLRYVPKLQIRGIDSALPAAKAHFEEQIRIYGDNYLINLVNQKGREQRVKTSYEQVVEKLVSSPKERTEGDRITDEKFTVIQPEKRAVEFDRLHYIYFDYHHETKGMKMHRAYALVEKLRDALDSQAYFRAVDMPGSNDGRLEPRGYQTSVMRTNCMDCLDRTNVVQSMFARHMLDRIFEEMGLITRGSSFRDEDPAFEHMFRNLWADNADVVSCSYSGTGAMKTDVTRTGNRTKVGALQDARIGVTRYFKNNFFDGPRQDSYDLFLGVYTPGTANIGGSLVFADRRPVLIQSVPYLLAFSVFLVLVGLFSKSEAVVTIRVFILFWLAVAVWCASFIFSHGMLYVNWPKLNPRPWASEGFAEHMSKARKDSVLGSFVARHERGLSTARYLNAEEGKKRIE</sequence>
<dbReference type="InterPro" id="IPR002013">
    <property type="entry name" value="SAC_dom"/>
</dbReference>